<dbReference type="GO" id="GO:0047443">
    <property type="term" value="F:4-hydroxy-4-methyl-2-oxoglutarate aldolase activity"/>
    <property type="evidence" value="ECO:0007669"/>
    <property type="project" value="TreeGrafter"/>
</dbReference>
<gene>
    <name evidence="2" type="ORF">WICMUC_004948</name>
</gene>
<dbReference type="EMBL" id="JAEUBF010001330">
    <property type="protein sequence ID" value="KAH3669526.1"/>
    <property type="molecule type" value="Genomic_DNA"/>
</dbReference>
<feature type="binding site" evidence="1">
    <location>
        <position position="134"/>
    </location>
    <ligand>
        <name>Mg(2+)</name>
        <dbReference type="ChEBI" id="CHEBI:18420"/>
    </ligand>
</feature>
<evidence type="ECO:0000313" key="2">
    <source>
        <dbReference type="EMBL" id="KAH3669526.1"/>
    </source>
</evidence>
<evidence type="ECO:0000313" key="3">
    <source>
        <dbReference type="Proteomes" id="UP000769528"/>
    </source>
</evidence>
<dbReference type="Gene3D" id="3.50.30.40">
    <property type="entry name" value="Ribonuclease E inhibitor RraA/RraA-like"/>
    <property type="match status" value="1"/>
</dbReference>
<keyword evidence="1" id="KW-0460">Magnesium</keyword>
<dbReference type="GO" id="GO:0008948">
    <property type="term" value="F:oxaloacetate decarboxylase activity"/>
    <property type="evidence" value="ECO:0007669"/>
    <property type="project" value="TreeGrafter"/>
</dbReference>
<dbReference type="SUPFAM" id="SSF89562">
    <property type="entry name" value="RraA-like"/>
    <property type="match status" value="1"/>
</dbReference>
<dbReference type="Pfam" id="PF03737">
    <property type="entry name" value="RraA-like"/>
    <property type="match status" value="1"/>
</dbReference>
<dbReference type="PANTHER" id="PTHR33254">
    <property type="entry name" value="4-HYDROXY-4-METHYL-2-OXOGLUTARATE ALDOLASE 3-RELATED"/>
    <property type="match status" value="1"/>
</dbReference>
<name>A0A9P8T853_9ASCO</name>
<dbReference type="PANTHER" id="PTHR33254:SF28">
    <property type="entry name" value="4-HYDROXY-4-METHYL-2-OXOGLUTARATE ALDOLASE"/>
    <property type="match status" value="1"/>
</dbReference>
<reference evidence="2" key="2">
    <citation type="submission" date="2021-01" db="EMBL/GenBank/DDBJ databases">
        <authorList>
            <person name="Schikora-Tamarit M.A."/>
        </authorList>
    </citation>
    <scope>NUCLEOTIDE SEQUENCE</scope>
    <source>
        <strain evidence="2">CBS6341</strain>
    </source>
</reference>
<dbReference type="AlphaFoldDB" id="A0A9P8T853"/>
<keyword evidence="3" id="KW-1185">Reference proteome</keyword>
<keyword evidence="1" id="KW-0479">Metal-binding</keyword>
<dbReference type="GO" id="GO:0046872">
    <property type="term" value="F:metal ion binding"/>
    <property type="evidence" value="ECO:0007669"/>
    <property type="project" value="UniProtKB-KW"/>
</dbReference>
<protein>
    <submittedName>
        <fullName evidence="2">Uncharacterized protein</fullName>
    </submittedName>
</protein>
<dbReference type="CDD" id="cd16841">
    <property type="entry name" value="RraA_family"/>
    <property type="match status" value="1"/>
</dbReference>
<dbReference type="OrthoDB" id="1476984at2759"/>
<organism evidence="2 3">
    <name type="scientific">Wickerhamomyces mucosus</name>
    <dbReference type="NCBI Taxonomy" id="1378264"/>
    <lineage>
        <taxon>Eukaryota</taxon>
        <taxon>Fungi</taxon>
        <taxon>Dikarya</taxon>
        <taxon>Ascomycota</taxon>
        <taxon>Saccharomycotina</taxon>
        <taxon>Saccharomycetes</taxon>
        <taxon>Phaffomycetales</taxon>
        <taxon>Wickerhamomycetaceae</taxon>
        <taxon>Wickerhamomyces</taxon>
    </lineage>
</organism>
<dbReference type="Proteomes" id="UP000769528">
    <property type="component" value="Unassembled WGS sequence"/>
</dbReference>
<dbReference type="InterPro" id="IPR036704">
    <property type="entry name" value="RraA/RraA-like_sf"/>
</dbReference>
<evidence type="ECO:0000256" key="1">
    <source>
        <dbReference type="PIRSR" id="PIRSR605493-1"/>
    </source>
</evidence>
<comment type="cofactor">
    <cofactor evidence="1">
        <name>Mg(2+)</name>
        <dbReference type="ChEBI" id="CHEBI:18420"/>
    </cofactor>
</comment>
<reference evidence="2" key="1">
    <citation type="journal article" date="2021" name="Open Biol.">
        <title>Shared evolutionary footprints suggest mitochondrial oxidative damage underlies multiple complex I losses in fungi.</title>
        <authorList>
            <person name="Schikora-Tamarit M.A."/>
            <person name="Marcet-Houben M."/>
            <person name="Nosek J."/>
            <person name="Gabaldon T."/>
        </authorList>
    </citation>
    <scope>NUCLEOTIDE SEQUENCE</scope>
    <source>
        <strain evidence="2">CBS6341</strain>
    </source>
</reference>
<accession>A0A9P8T853</accession>
<feature type="binding site" evidence="1">
    <location>
        <begin position="111"/>
        <end position="114"/>
    </location>
    <ligand>
        <name>substrate</name>
    </ligand>
</feature>
<sequence length="243" mass="26373">MSSAPITISEIIQTLTEYTPCDVSDALQKVHSLKDGGNFPNLTRYSESFPSKTTVGPAYTVLFAPLDDPRPKVPQHYIDVVPENSVVVIALTKDLQVNYAPYTTVNNALYGGLMSTRAQYLGAKGSIIFGRIRDLEEHRGLKYPVYAYGTATAAANGSVVKCIGINVPLEINVGTTGVYEQINPNDLIIADENGVVRIPTKSVNLQKIIEYIPKRVDADQNTARDIAEGVAVATAQKKYRAGL</sequence>
<dbReference type="InterPro" id="IPR005493">
    <property type="entry name" value="RraA/RraA-like"/>
</dbReference>
<proteinExistence type="predicted"/>
<comment type="caution">
    <text evidence="2">The sequence shown here is derived from an EMBL/GenBank/DDBJ whole genome shotgun (WGS) entry which is preliminary data.</text>
</comment>
<feature type="binding site" evidence="1">
    <location>
        <position position="133"/>
    </location>
    <ligand>
        <name>substrate</name>
    </ligand>
</feature>